<gene>
    <name evidence="3" type="ORF">Aru02nite_41010</name>
</gene>
<sequence>MTAVWSAYAPVLVGTAAALPIAILLVLLRMRHTSVRRAVAEVGAVYGTLPWLAMTLTPDPGGARRLDLVPLRDLAQLAGAPLDVVVVQLVGNLLVFAAAGALLPLRYAWFRSLPRVLLLGAVGSTVIETLQYVLGLGRVSAVDDVLVNAAGAVLAAALTRPWWWTENGATEGIAGGWGRRP</sequence>
<feature type="transmembrane region" description="Helical" evidence="1">
    <location>
        <begin position="116"/>
        <end position="134"/>
    </location>
</feature>
<keyword evidence="1" id="KW-1133">Transmembrane helix</keyword>
<feature type="domain" description="VanZ-like" evidence="2">
    <location>
        <begin position="51"/>
        <end position="160"/>
    </location>
</feature>
<dbReference type="EMBL" id="BOMB01000023">
    <property type="protein sequence ID" value="GID13212.1"/>
    <property type="molecule type" value="Genomic_DNA"/>
</dbReference>
<feature type="transmembrane region" description="Helical" evidence="1">
    <location>
        <begin position="39"/>
        <end position="57"/>
    </location>
</feature>
<proteinExistence type="predicted"/>
<name>A0A8J3JAU0_9ACTN</name>
<comment type="caution">
    <text evidence="3">The sequence shown here is derived from an EMBL/GenBank/DDBJ whole genome shotgun (WGS) entry which is preliminary data.</text>
</comment>
<keyword evidence="4" id="KW-1185">Reference proteome</keyword>
<keyword evidence="1" id="KW-0472">Membrane</keyword>
<accession>A0A8J3JAU0</accession>
<dbReference type="InterPro" id="IPR006976">
    <property type="entry name" value="VanZ-like"/>
</dbReference>
<feature type="transmembrane region" description="Helical" evidence="1">
    <location>
        <begin position="6"/>
        <end position="27"/>
    </location>
</feature>
<organism evidence="3 4">
    <name type="scientific">Actinocatenispora rupis</name>
    <dbReference type="NCBI Taxonomy" id="519421"/>
    <lineage>
        <taxon>Bacteria</taxon>
        <taxon>Bacillati</taxon>
        <taxon>Actinomycetota</taxon>
        <taxon>Actinomycetes</taxon>
        <taxon>Micromonosporales</taxon>
        <taxon>Micromonosporaceae</taxon>
        <taxon>Actinocatenispora</taxon>
    </lineage>
</organism>
<protein>
    <recommendedName>
        <fullName evidence="2">VanZ-like domain-containing protein</fullName>
    </recommendedName>
</protein>
<dbReference type="RefSeq" id="WP_239076822.1">
    <property type="nucleotide sequence ID" value="NZ_BAAAZM010000007.1"/>
</dbReference>
<evidence type="ECO:0000259" key="2">
    <source>
        <dbReference type="Pfam" id="PF04892"/>
    </source>
</evidence>
<dbReference type="Pfam" id="PF04892">
    <property type="entry name" value="VanZ"/>
    <property type="match status" value="1"/>
</dbReference>
<feature type="transmembrane region" description="Helical" evidence="1">
    <location>
        <begin position="77"/>
        <end position="104"/>
    </location>
</feature>
<keyword evidence="1" id="KW-0812">Transmembrane</keyword>
<evidence type="ECO:0000256" key="1">
    <source>
        <dbReference type="SAM" id="Phobius"/>
    </source>
</evidence>
<reference evidence="3" key="1">
    <citation type="submission" date="2021-01" db="EMBL/GenBank/DDBJ databases">
        <title>Whole genome shotgun sequence of Actinocatenispora rupis NBRC 107355.</title>
        <authorList>
            <person name="Komaki H."/>
            <person name="Tamura T."/>
        </authorList>
    </citation>
    <scope>NUCLEOTIDE SEQUENCE</scope>
    <source>
        <strain evidence="3">NBRC 107355</strain>
    </source>
</reference>
<dbReference type="AlphaFoldDB" id="A0A8J3JAU0"/>
<evidence type="ECO:0000313" key="3">
    <source>
        <dbReference type="EMBL" id="GID13212.1"/>
    </source>
</evidence>
<dbReference type="Proteomes" id="UP000612808">
    <property type="component" value="Unassembled WGS sequence"/>
</dbReference>
<evidence type="ECO:0000313" key="4">
    <source>
        <dbReference type="Proteomes" id="UP000612808"/>
    </source>
</evidence>